<dbReference type="AlphaFoldDB" id="A0A9D0Z9Z5"/>
<evidence type="ECO:0000313" key="14">
    <source>
        <dbReference type="Proteomes" id="UP000886887"/>
    </source>
</evidence>
<gene>
    <name evidence="13" type="ORF">IAB73_06710</name>
</gene>
<evidence type="ECO:0000259" key="12">
    <source>
        <dbReference type="SMART" id="SM00481"/>
    </source>
</evidence>
<dbReference type="PANTHER" id="PTHR32294">
    <property type="entry name" value="DNA POLYMERASE III SUBUNIT ALPHA"/>
    <property type="match status" value="1"/>
</dbReference>
<dbReference type="InterPro" id="IPR004013">
    <property type="entry name" value="PHP_dom"/>
</dbReference>
<evidence type="ECO:0000256" key="7">
    <source>
        <dbReference type="ARBA" id="ARBA00022705"/>
    </source>
</evidence>
<dbReference type="Gene3D" id="1.10.150.870">
    <property type="match status" value="1"/>
</dbReference>
<dbReference type="EMBL" id="DVFJ01000021">
    <property type="protein sequence ID" value="HIQ71877.1"/>
    <property type="molecule type" value="Genomic_DNA"/>
</dbReference>
<dbReference type="Pfam" id="PF02811">
    <property type="entry name" value="PHP"/>
    <property type="match status" value="1"/>
</dbReference>
<dbReference type="Pfam" id="PF01336">
    <property type="entry name" value="tRNA_anti-codon"/>
    <property type="match status" value="1"/>
</dbReference>
<evidence type="ECO:0000256" key="1">
    <source>
        <dbReference type="ARBA" id="ARBA00004496"/>
    </source>
</evidence>
<dbReference type="NCBIfam" id="NF005298">
    <property type="entry name" value="PRK06826.1"/>
    <property type="match status" value="1"/>
</dbReference>
<dbReference type="InterPro" id="IPR003141">
    <property type="entry name" value="Pol/His_phosphatase_N"/>
</dbReference>
<dbReference type="CDD" id="cd04485">
    <property type="entry name" value="DnaE_OBF"/>
    <property type="match status" value="1"/>
</dbReference>
<dbReference type="Gene3D" id="2.40.50.140">
    <property type="entry name" value="Nucleic acid-binding proteins"/>
    <property type="match status" value="1"/>
</dbReference>
<evidence type="ECO:0000256" key="9">
    <source>
        <dbReference type="ARBA" id="ARBA00025611"/>
    </source>
</evidence>
<feature type="region of interest" description="Disordered" evidence="11">
    <location>
        <begin position="1077"/>
        <end position="1101"/>
    </location>
</feature>
<evidence type="ECO:0000256" key="3">
    <source>
        <dbReference type="ARBA" id="ARBA00012417"/>
    </source>
</evidence>
<evidence type="ECO:0000256" key="10">
    <source>
        <dbReference type="ARBA" id="ARBA00049244"/>
    </source>
</evidence>
<dbReference type="SUPFAM" id="SSF89550">
    <property type="entry name" value="PHP domain-like"/>
    <property type="match status" value="1"/>
</dbReference>
<protein>
    <recommendedName>
        <fullName evidence="4">DNA polymerase III subunit alpha</fullName>
        <ecNumber evidence="3">2.7.7.7</ecNumber>
    </recommendedName>
</protein>
<reference evidence="13" key="2">
    <citation type="journal article" date="2021" name="PeerJ">
        <title>Extensive microbial diversity within the chicken gut microbiome revealed by metagenomics and culture.</title>
        <authorList>
            <person name="Gilroy R."/>
            <person name="Ravi A."/>
            <person name="Getino M."/>
            <person name="Pursley I."/>
            <person name="Horton D.L."/>
            <person name="Alikhan N.F."/>
            <person name="Baker D."/>
            <person name="Gharbi K."/>
            <person name="Hall N."/>
            <person name="Watson M."/>
            <person name="Adriaenssens E.M."/>
            <person name="Foster-Nyarko E."/>
            <person name="Jarju S."/>
            <person name="Secka A."/>
            <person name="Antonio M."/>
            <person name="Oren A."/>
            <person name="Chaudhuri R.R."/>
            <person name="La Ragione R."/>
            <person name="Hildebrand F."/>
            <person name="Pallen M.J."/>
        </authorList>
    </citation>
    <scope>NUCLEOTIDE SEQUENCE</scope>
    <source>
        <strain evidence="13">ChiSxjej2B14-6234</strain>
    </source>
</reference>
<dbReference type="Proteomes" id="UP000886887">
    <property type="component" value="Unassembled WGS sequence"/>
</dbReference>
<dbReference type="GO" id="GO:0003887">
    <property type="term" value="F:DNA-directed DNA polymerase activity"/>
    <property type="evidence" value="ECO:0007669"/>
    <property type="project" value="UniProtKB-KW"/>
</dbReference>
<dbReference type="Pfam" id="PF17657">
    <property type="entry name" value="DNA_pol3_finger"/>
    <property type="match status" value="1"/>
</dbReference>
<dbReference type="GO" id="GO:0003676">
    <property type="term" value="F:nucleic acid binding"/>
    <property type="evidence" value="ECO:0007669"/>
    <property type="project" value="InterPro"/>
</dbReference>
<proteinExistence type="inferred from homology"/>
<dbReference type="GO" id="GO:0005737">
    <property type="term" value="C:cytoplasm"/>
    <property type="evidence" value="ECO:0007669"/>
    <property type="project" value="UniProtKB-SubCell"/>
</dbReference>
<keyword evidence="8" id="KW-0239">DNA-directed DNA polymerase</keyword>
<organism evidence="13 14">
    <name type="scientific">Candidatus Onthenecus intestinigallinarum</name>
    <dbReference type="NCBI Taxonomy" id="2840875"/>
    <lineage>
        <taxon>Bacteria</taxon>
        <taxon>Bacillati</taxon>
        <taxon>Bacillota</taxon>
        <taxon>Clostridia</taxon>
        <taxon>Eubacteriales</taxon>
        <taxon>Candidatus Onthenecus</taxon>
    </lineage>
</organism>
<dbReference type="PANTHER" id="PTHR32294:SF0">
    <property type="entry name" value="DNA POLYMERASE III SUBUNIT ALPHA"/>
    <property type="match status" value="1"/>
</dbReference>
<dbReference type="InterPro" id="IPR011708">
    <property type="entry name" value="DNA_pol3_alpha_NTPase_dom"/>
</dbReference>
<sequence length="1183" mass="131904">MPAFAHLHLHTEYSLLDGANRIGPLLDRVKELGMTHCAITDHGAMYGVVDFYEAAKRRGIHPVIGCEVYTCADMDDRRSAVRNHLILLCENQKGYANLVKLVSEGWTRGFYYKPRVDMALLRAHSEGLIALSACLSGELPRLLLDGRMEDACRHALQMQELFGKGNYFIEIMDHGLPDQKQVLPLLAQVSQRTGIPMVATNDCHYLRREDARAQEVLMCIQTGKTLDDENRMRMDSEELYVKSPEEMARVFPQWPDALARTEQIAARCDVTFDFGTIHLPSYPVPEGKTPLSMLRELCEQGFARRYAPDRGDARERMEYELSVIISMGYAEYFLIVWDFIHYAKSHGIMVGPGRGSATGSLVAYVLDITALDPLKYNLLFERFLNPERISMPDIDVDFCYERRQEVIDYVARRYGPDHVSQIITFGTMAARAVVRDVGRAMGYPYAEVDEVAKLIPMELGMTLEKALKANPELRRRYEDEPRVSALIDTSRTLEGLPRHASTHAAGVLITKQPVTDYVPLQRNDEVVTTQFPMGTLEKLGLLKMDFLGLRTLTVIRDALDMMSARGVELRPEDIPLDDPAVYELISAGDTDGVFQLESGGMRAFLQNMRPQTFEDIIAAISLYRPGPMDTIPRYIECKQDPSKIVYLHEKLRPILDVTYGCMVYQEQVMQIVRDLAGYSLGRSDLVRRAMAKKKHDVMAKEREYFIHGLVEDGKVVVPGCVRNGVSEDVAAKIFEEMSDFASYAFNKPHAAAYGVVAVQTAYLKAHYPVEFFAALMNSVAGNAPKIAAYTQYCRKHDIPMLPPDVNLSARRFSASQDAQGRRGIRFGLGAVKGCGDKAVDAIVHEREVGGAYRDIYDFCRRVDTDQVNKRVVESLVKAGAFDQTGARRAQVMAVYERALDGAGRTRRQNVAGQVSLFGDLLDDAPPPLPDVPEYPLRMLLAMEKEVTGVYISGHPLDEYRQALSALTANTAMIEEIREALKDNPATALSYDGMTVRMGGLIAEVRQKTTRAGGMMAFVTLEDLTGQVEALVFPRVYERVAGQLEPETAVVLSGRLSVREEEEPKLLLDSVERLAPDGAQGVEPAAGPAAPVTQSAAPSPLEREIEAAERDDPLNPRKLFLKLPDEGAIAPLQPLLRQYPGTLPVRFFLADRRVTLTAPDGVSPERGLIRALRLRLGTSCVVLK</sequence>
<comment type="similarity">
    <text evidence="2">Belongs to the DNA polymerase type-C family. DnaE subfamily.</text>
</comment>
<evidence type="ECO:0000313" key="13">
    <source>
        <dbReference type="EMBL" id="HIQ71877.1"/>
    </source>
</evidence>
<comment type="catalytic activity">
    <reaction evidence="10">
        <text>DNA(n) + a 2'-deoxyribonucleoside 5'-triphosphate = DNA(n+1) + diphosphate</text>
        <dbReference type="Rhea" id="RHEA:22508"/>
        <dbReference type="Rhea" id="RHEA-COMP:17339"/>
        <dbReference type="Rhea" id="RHEA-COMP:17340"/>
        <dbReference type="ChEBI" id="CHEBI:33019"/>
        <dbReference type="ChEBI" id="CHEBI:61560"/>
        <dbReference type="ChEBI" id="CHEBI:173112"/>
        <dbReference type="EC" id="2.7.7.7"/>
    </reaction>
</comment>
<evidence type="ECO:0000256" key="6">
    <source>
        <dbReference type="ARBA" id="ARBA00022695"/>
    </source>
</evidence>
<dbReference type="InterPro" id="IPR040982">
    <property type="entry name" value="DNA_pol3_finger"/>
</dbReference>
<dbReference type="NCBIfam" id="TIGR00594">
    <property type="entry name" value="polc"/>
    <property type="match status" value="1"/>
</dbReference>
<dbReference type="Pfam" id="PF07733">
    <property type="entry name" value="DNA_pol3_alpha"/>
    <property type="match status" value="1"/>
</dbReference>
<dbReference type="SMART" id="SM00481">
    <property type="entry name" value="POLIIIAc"/>
    <property type="match status" value="1"/>
</dbReference>
<comment type="caution">
    <text evidence="13">The sequence shown here is derived from an EMBL/GenBank/DDBJ whole genome shotgun (WGS) entry which is preliminary data.</text>
</comment>
<evidence type="ECO:0000256" key="2">
    <source>
        <dbReference type="ARBA" id="ARBA00009496"/>
    </source>
</evidence>
<dbReference type="CDD" id="cd12113">
    <property type="entry name" value="PHP_PolIIIA_DnaE3"/>
    <property type="match status" value="1"/>
</dbReference>
<feature type="compositionally biased region" description="Low complexity" evidence="11">
    <location>
        <begin position="1077"/>
        <end position="1090"/>
    </location>
</feature>
<name>A0A9D0Z9Z5_9FIRM</name>
<dbReference type="NCBIfam" id="NF004226">
    <property type="entry name" value="PRK05673.1"/>
    <property type="match status" value="1"/>
</dbReference>
<accession>A0A9D0Z9Z5</accession>
<dbReference type="Gene3D" id="3.20.20.140">
    <property type="entry name" value="Metal-dependent hydrolases"/>
    <property type="match status" value="1"/>
</dbReference>
<dbReference type="InterPro" id="IPR004805">
    <property type="entry name" value="DnaE2/DnaE/PolC"/>
</dbReference>
<evidence type="ECO:0000256" key="8">
    <source>
        <dbReference type="ARBA" id="ARBA00022932"/>
    </source>
</evidence>
<dbReference type="InterPro" id="IPR029460">
    <property type="entry name" value="DNAPol_HHH"/>
</dbReference>
<reference evidence="13" key="1">
    <citation type="submission" date="2020-10" db="EMBL/GenBank/DDBJ databases">
        <authorList>
            <person name="Gilroy R."/>
        </authorList>
    </citation>
    <scope>NUCLEOTIDE SEQUENCE</scope>
    <source>
        <strain evidence="13">ChiSxjej2B14-6234</strain>
    </source>
</reference>
<evidence type="ECO:0000256" key="4">
    <source>
        <dbReference type="ARBA" id="ARBA00019114"/>
    </source>
</evidence>
<dbReference type="Pfam" id="PF14579">
    <property type="entry name" value="HHH_6"/>
    <property type="match status" value="1"/>
</dbReference>
<comment type="function">
    <text evidence="9">DNA polymerase III is a complex, multichain enzyme responsible for most of the replicative synthesis in bacteria. This DNA polymerase also exhibits 3' to 5' exonuclease activity. The alpha chain is the DNA polymerase.</text>
</comment>
<dbReference type="InterPro" id="IPR004365">
    <property type="entry name" value="NA-bd_OB_tRNA"/>
</dbReference>
<dbReference type="InterPro" id="IPR016195">
    <property type="entry name" value="Pol/histidinol_Pase-like"/>
</dbReference>
<dbReference type="GO" id="GO:0006260">
    <property type="term" value="P:DNA replication"/>
    <property type="evidence" value="ECO:0007669"/>
    <property type="project" value="UniProtKB-KW"/>
</dbReference>
<evidence type="ECO:0000256" key="5">
    <source>
        <dbReference type="ARBA" id="ARBA00022679"/>
    </source>
</evidence>
<evidence type="ECO:0000256" key="11">
    <source>
        <dbReference type="SAM" id="MobiDB-lite"/>
    </source>
</evidence>
<keyword evidence="7" id="KW-0235">DNA replication</keyword>
<dbReference type="InterPro" id="IPR041931">
    <property type="entry name" value="DNA_pol3_alpha_thumb_dom"/>
</dbReference>
<keyword evidence="6 13" id="KW-0548">Nucleotidyltransferase</keyword>
<dbReference type="EC" id="2.7.7.7" evidence="3"/>
<comment type="subcellular location">
    <subcellularLocation>
        <location evidence="1">Cytoplasm</location>
    </subcellularLocation>
</comment>
<feature type="domain" description="Polymerase/histidinol phosphatase N-terminal" evidence="12">
    <location>
        <begin position="5"/>
        <end position="72"/>
    </location>
</feature>
<dbReference type="InterPro" id="IPR012340">
    <property type="entry name" value="NA-bd_OB-fold"/>
</dbReference>
<keyword evidence="5 13" id="KW-0808">Transferase</keyword>
<dbReference type="GO" id="GO:0008408">
    <property type="term" value="F:3'-5' exonuclease activity"/>
    <property type="evidence" value="ECO:0007669"/>
    <property type="project" value="InterPro"/>
</dbReference>
<dbReference type="Gene3D" id="1.10.10.1600">
    <property type="entry name" value="Bacterial DNA polymerase III alpha subunit, thumb domain"/>
    <property type="match status" value="1"/>
</dbReference>